<evidence type="ECO:0000256" key="1">
    <source>
        <dbReference type="SAM" id="Phobius"/>
    </source>
</evidence>
<dbReference type="AlphaFoldDB" id="A0A210QHZ2"/>
<reference evidence="2 3" key="1">
    <citation type="journal article" date="2017" name="Nat. Ecol. Evol.">
        <title>Scallop genome provides insights into evolution of bilaterian karyotype and development.</title>
        <authorList>
            <person name="Wang S."/>
            <person name="Zhang J."/>
            <person name="Jiao W."/>
            <person name="Li J."/>
            <person name="Xun X."/>
            <person name="Sun Y."/>
            <person name="Guo X."/>
            <person name="Huan P."/>
            <person name="Dong B."/>
            <person name="Zhang L."/>
            <person name="Hu X."/>
            <person name="Sun X."/>
            <person name="Wang J."/>
            <person name="Zhao C."/>
            <person name="Wang Y."/>
            <person name="Wang D."/>
            <person name="Huang X."/>
            <person name="Wang R."/>
            <person name="Lv J."/>
            <person name="Li Y."/>
            <person name="Zhang Z."/>
            <person name="Liu B."/>
            <person name="Lu W."/>
            <person name="Hui Y."/>
            <person name="Liang J."/>
            <person name="Zhou Z."/>
            <person name="Hou R."/>
            <person name="Li X."/>
            <person name="Liu Y."/>
            <person name="Li H."/>
            <person name="Ning X."/>
            <person name="Lin Y."/>
            <person name="Zhao L."/>
            <person name="Xing Q."/>
            <person name="Dou J."/>
            <person name="Li Y."/>
            <person name="Mao J."/>
            <person name="Guo H."/>
            <person name="Dou H."/>
            <person name="Li T."/>
            <person name="Mu C."/>
            <person name="Jiang W."/>
            <person name="Fu Q."/>
            <person name="Fu X."/>
            <person name="Miao Y."/>
            <person name="Liu J."/>
            <person name="Yu Q."/>
            <person name="Li R."/>
            <person name="Liao H."/>
            <person name="Li X."/>
            <person name="Kong Y."/>
            <person name="Jiang Z."/>
            <person name="Chourrout D."/>
            <person name="Li R."/>
            <person name="Bao Z."/>
        </authorList>
    </citation>
    <scope>NUCLEOTIDE SEQUENCE [LARGE SCALE GENOMIC DNA]</scope>
    <source>
        <strain evidence="2 3">PY_sf001</strain>
    </source>
</reference>
<sequence>MRTSVVRKSPGRVSVNPDTTEHSVIPNVGMAILDKTVNMNVLPALPIVTECSVLKHVIALPPKIVFVIQRKDAYVIKATQERPAMKCVPLLTGPMALRVVKVVCANSWELNVVTPRVERAHVNQDGKAIFAPNLSYLFFSHLPPANSNDTTVILRDGGHNFPLVAMVSVIFLTLILVAVTTGIFILARRFRSRKQLKRNESIPPTPENEHYSNIANGICVAPVNDHYNSLHEPLPEQTSTNHNMKPYDQMKMISAREGMYDSFHVSQVDMVIGEEYDSVRMSDPKASSQYDHTTTNADRVNRKIANVAGKNSDA</sequence>
<comment type="caution">
    <text evidence="2">The sequence shown here is derived from an EMBL/GenBank/DDBJ whole genome shotgun (WGS) entry which is preliminary data.</text>
</comment>
<keyword evidence="1" id="KW-0472">Membrane</keyword>
<dbReference type="OrthoDB" id="18487at2759"/>
<keyword evidence="1" id="KW-0812">Transmembrane</keyword>
<organism evidence="2 3">
    <name type="scientific">Mizuhopecten yessoensis</name>
    <name type="common">Japanese scallop</name>
    <name type="synonym">Patinopecten yessoensis</name>
    <dbReference type="NCBI Taxonomy" id="6573"/>
    <lineage>
        <taxon>Eukaryota</taxon>
        <taxon>Metazoa</taxon>
        <taxon>Spiralia</taxon>
        <taxon>Lophotrochozoa</taxon>
        <taxon>Mollusca</taxon>
        <taxon>Bivalvia</taxon>
        <taxon>Autobranchia</taxon>
        <taxon>Pteriomorphia</taxon>
        <taxon>Pectinida</taxon>
        <taxon>Pectinoidea</taxon>
        <taxon>Pectinidae</taxon>
        <taxon>Mizuhopecten</taxon>
    </lineage>
</organism>
<protein>
    <submittedName>
        <fullName evidence="2">Uncharacterized protein</fullName>
    </submittedName>
</protein>
<proteinExistence type="predicted"/>
<evidence type="ECO:0000313" key="3">
    <source>
        <dbReference type="Proteomes" id="UP000242188"/>
    </source>
</evidence>
<name>A0A210QHZ2_MIZYE</name>
<feature type="transmembrane region" description="Helical" evidence="1">
    <location>
        <begin position="163"/>
        <end position="187"/>
    </location>
</feature>
<keyword evidence="1" id="KW-1133">Transmembrane helix</keyword>
<keyword evidence="3" id="KW-1185">Reference proteome</keyword>
<dbReference type="EMBL" id="NEDP02003577">
    <property type="protein sequence ID" value="OWF48357.1"/>
    <property type="molecule type" value="Genomic_DNA"/>
</dbReference>
<gene>
    <name evidence="2" type="ORF">KP79_PYT18707</name>
</gene>
<accession>A0A210QHZ2</accession>
<evidence type="ECO:0000313" key="2">
    <source>
        <dbReference type="EMBL" id="OWF48357.1"/>
    </source>
</evidence>
<dbReference type="Proteomes" id="UP000242188">
    <property type="component" value="Unassembled WGS sequence"/>
</dbReference>